<proteinExistence type="inferred from homology"/>
<organism evidence="4 5">
    <name type="scientific">Clavelina lepadiformis</name>
    <name type="common">Light-bulb sea squirt</name>
    <name type="synonym">Ascidia lepadiformis</name>
    <dbReference type="NCBI Taxonomy" id="159417"/>
    <lineage>
        <taxon>Eukaryota</taxon>
        <taxon>Metazoa</taxon>
        <taxon>Chordata</taxon>
        <taxon>Tunicata</taxon>
        <taxon>Ascidiacea</taxon>
        <taxon>Aplousobranchia</taxon>
        <taxon>Clavelinidae</taxon>
        <taxon>Clavelina</taxon>
    </lineage>
</organism>
<dbReference type="InterPro" id="IPR023561">
    <property type="entry name" value="Carbonic_anhydrase_a-class"/>
</dbReference>
<evidence type="ECO:0000259" key="3">
    <source>
        <dbReference type="PROSITE" id="PS51144"/>
    </source>
</evidence>
<dbReference type="SMART" id="SM01057">
    <property type="entry name" value="Carb_anhydrase"/>
    <property type="match status" value="1"/>
</dbReference>
<keyword evidence="2" id="KW-0732">Signal</keyword>
<reference evidence="4 5" key="1">
    <citation type="submission" date="2024-02" db="EMBL/GenBank/DDBJ databases">
        <authorList>
            <person name="Daric V."/>
            <person name="Darras S."/>
        </authorList>
    </citation>
    <scope>NUCLEOTIDE SEQUENCE [LARGE SCALE GENOMIC DNA]</scope>
</reference>
<dbReference type="InterPro" id="IPR036398">
    <property type="entry name" value="CA_dom_sf"/>
</dbReference>
<evidence type="ECO:0000256" key="2">
    <source>
        <dbReference type="SAM" id="SignalP"/>
    </source>
</evidence>
<evidence type="ECO:0000256" key="1">
    <source>
        <dbReference type="ARBA" id="ARBA00010718"/>
    </source>
</evidence>
<dbReference type="InterPro" id="IPR001148">
    <property type="entry name" value="CA_dom"/>
</dbReference>
<dbReference type="PROSITE" id="PS51144">
    <property type="entry name" value="ALPHA_CA_2"/>
    <property type="match status" value="1"/>
</dbReference>
<evidence type="ECO:0000313" key="5">
    <source>
        <dbReference type="Proteomes" id="UP001642483"/>
    </source>
</evidence>
<feature type="domain" description="Alpha-carbonic anhydrase" evidence="3">
    <location>
        <begin position="20"/>
        <end position="285"/>
    </location>
</feature>
<name>A0ABP0F4Z2_CLALP</name>
<evidence type="ECO:0000313" key="4">
    <source>
        <dbReference type="EMBL" id="CAK8674720.1"/>
    </source>
</evidence>
<dbReference type="Gene3D" id="3.10.200.10">
    <property type="entry name" value="Alpha carbonic anhydrase"/>
    <property type="match status" value="1"/>
</dbReference>
<sequence length="314" mass="35761">MNIFVVVTTLCVFSETTVGQSWTYHEENNGVDTWSTNYATCATQQQSPIDIVHDDAVVDTTLGEFKHALFDAPPQSMLVKNNGHTLQVDLTNGYIINDLSLLPGKFKAEQFHFHWAAPESRGSEHLLNGGRDWGELHIVHYNTKYEDFSTAMNMTDGLAVLGFFIKDDYPQDNADIERIIEPVFNDQASYYSESAIYITSFSIETFLPHNLTTYYRYQGSLTTPPCYESVVWTVFSEPIRISRRQADMFETMVFENSRGASDTTNLNDNYRPVQALNRRNVYRTAHCSGTASFLKPATHFIFLCTLIIGLMRVY</sequence>
<dbReference type="CDD" id="cd00326">
    <property type="entry name" value="alpha_CA"/>
    <property type="match status" value="1"/>
</dbReference>
<accession>A0ABP0F4Z2</accession>
<dbReference type="Proteomes" id="UP001642483">
    <property type="component" value="Unassembled WGS sequence"/>
</dbReference>
<keyword evidence="5" id="KW-1185">Reference proteome</keyword>
<protein>
    <recommendedName>
        <fullName evidence="3">Alpha-carbonic anhydrase domain-containing protein</fullName>
    </recommendedName>
</protein>
<gene>
    <name evidence="4" type="ORF">CVLEPA_LOCUS4392</name>
</gene>
<dbReference type="PANTHER" id="PTHR18952">
    <property type="entry name" value="CARBONIC ANHYDRASE"/>
    <property type="match status" value="1"/>
</dbReference>
<comment type="caution">
    <text evidence="4">The sequence shown here is derived from an EMBL/GenBank/DDBJ whole genome shotgun (WGS) entry which is preliminary data.</text>
</comment>
<comment type="similarity">
    <text evidence="1">Belongs to the alpha-carbonic anhydrase family.</text>
</comment>
<dbReference type="SUPFAM" id="SSF51069">
    <property type="entry name" value="Carbonic anhydrase"/>
    <property type="match status" value="1"/>
</dbReference>
<dbReference type="Pfam" id="PF00194">
    <property type="entry name" value="Carb_anhydrase"/>
    <property type="match status" value="1"/>
</dbReference>
<dbReference type="EMBL" id="CAWYQH010000013">
    <property type="protein sequence ID" value="CAK8674720.1"/>
    <property type="molecule type" value="Genomic_DNA"/>
</dbReference>
<dbReference type="PANTHER" id="PTHR18952:SF124">
    <property type="entry name" value="CARBONIC ANHYDRASE 7"/>
    <property type="match status" value="1"/>
</dbReference>
<feature type="signal peptide" evidence="2">
    <location>
        <begin position="1"/>
        <end position="19"/>
    </location>
</feature>
<feature type="chain" id="PRO_5047437009" description="Alpha-carbonic anhydrase domain-containing protein" evidence="2">
    <location>
        <begin position="20"/>
        <end position="314"/>
    </location>
</feature>